<evidence type="ECO:0000313" key="2">
    <source>
        <dbReference type="EMBL" id="MBD2531864.1"/>
    </source>
</evidence>
<gene>
    <name evidence="2" type="ORF">H6G97_20660</name>
</gene>
<keyword evidence="1" id="KW-0812">Transmembrane</keyword>
<evidence type="ECO:0008006" key="4">
    <source>
        <dbReference type="Google" id="ProtNLM"/>
    </source>
</evidence>
<dbReference type="EMBL" id="JACJSI010000043">
    <property type="protein sequence ID" value="MBD2531864.1"/>
    <property type="molecule type" value="Genomic_DNA"/>
</dbReference>
<reference evidence="2 3" key="1">
    <citation type="journal article" date="2020" name="ISME J.">
        <title>Comparative genomics reveals insights into cyanobacterial evolution and habitat adaptation.</title>
        <authorList>
            <person name="Chen M.Y."/>
            <person name="Teng W.K."/>
            <person name="Zhao L."/>
            <person name="Hu C.X."/>
            <person name="Zhou Y.K."/>
            <person name="Han B.P."/>
            <person name="Song L.R."/>
            <person name="Shu W.S."/>
        </authorList>
    </citation>
    <scope>NUCLEOTIDE SEQUENCE [LARGE SCALE GENOMIC DNA]</scope>
    <source>
        <strain evidence="2 3">FACHB-838</strain>
    </source>
</reference>
<keyword evidence="3" id="KW-1185">Reference proteome</keyword>
<proteinExistence type="predicted"/>
<feature type="transmembrane region" description="Helical" evidence="1">
    <location>
        <begin position="37"/>
        <end position="60"/>
    </location>
</feature>
<sequence>MRNQPSTNGIRKVLWDVLALNANFYEDARRYPKAVKVAQVIVILAAIAHALGSVVIPLLAQVTLPLLLLIFAVNILSVVVGYYFWTFSIWKIGQQLQLPIHTYRELLIPIGFAYTPQILNFFTVIPLLGRPIEIGLSTWSLLAVIVAIKRGFNINLGRAILICLFGWLIVEIAIGVIQVIIQWLIN</sequence>
<evidence type="ECO:0000313" key="3">
    <source>
        <dbReference type="Proteomes" id="UP000623440"/>
    </source>
</evidence>
<accession>A0ABR8DQX3</accession>
<protein>
    <recommendedName>
        <fullName evidence="4">Yip1 domain-containing protein</fullName>
    </recommendedName>
</protein>
<dbReference type="Proteomes" id="UP000623440">
    <property type="component" value="Unassembled WGS sequence"/>
</dbReference>
<feature type="transmembrane region" description="Helical" evidence="1">
    <location>
        <begin position="134"/>
        <end position="152"/>
    </location>
</feature>
<name>A0ABR8DQX3_9NOSO</name>
<keyword evidence="1" id="KW-0472">Membrane</keyword>
<feature type="transmembrane region" description="Helical" evidence="1">
    <location>
        <begin position="106"/>
        <end position="128"/>
    </location>
</feature>
<feature type="transmembrane region" description="Helical" evidence="1">
    <location>
        <begin position="159"/>
        <end position="185"/>
    </location>
</feature>
<keyword evidence="1" id="KW-1133">Transmembrane helix</keyword>
<dbReference type="RefSeq" id="WP_190942530.1">
    <property type="nucleotide sequence ID" value="NZ_JACJSI010000043.1"/>
</dbReference>
<feature type="transmembrane region" description="Helical" evidence="1">
    <location>
        <begin position="66"/>
        <end position="85"/>
    </location>
</feature>
<comment type="caution">
    <text evidence="2">The sequence shown here is derived from an EMBL/GenBank/DDBJ whole genome shotgun (WGS) entry which is preliminary data.</text>
</comment>
<organism evidence="2 3">
    <name type="scientific">Nostoc flagelliforme FACHB-838</name>
    <dbReference type="NCBI Taxonomy" id="2692904"/>
    <lineage>
        <taxon>Bacteria</taxon>
        <taxon>Bacillati</taxon>
        <taxon>Cyanobacteriota</taxon>
        <taxon>Cyanophyceae</taxon>
        <taxon>Nostocales</taxon>
        <taxon>Nostocaceae</taxon>
        <taxon>Nostoc</taxon>
    </lineage>
</organism>
<evidence type="ECO:0000256" key="1">
    <source>
        <dbReference type="SAM" id="Phobius"/>
    </source>
</evidence>